<reference evidence="2" key="1">
    <citation type="journal article" date="2014" name="Nat. Commun.">
        <title>The tobacco genome sequence and its comparison with those of tomato and potato.</title>
        <authorList>
            <person name="Sierro N."/>
            <person name="Battey J.N."/>
            <person name="Ouadi S."/>
            <person name="Bakaher N."/>
            <person name="Bovet L."/>
            <person name="Willig A."/>
            <person name="Goepfert S."/>
            <person name="Peitsch M.C."/>
            <person name="Ivanov N.V."/>
        </authorList>
    </citation>
    <scope>NUCLEOTIDE SEQUENCE [LARGE SCALE GENOMIC DNA]</scope>
</reference>
<gene>
    <name evidence="3" type="primary">LOC107830320</name>
</gene>
<evidence type="ECO:0000313" key="2">
    <source>
        <dbReference type="Proteomes" id="UP000790787"/>
    </source>
</evidence>
<organism evidence="2 3">
    <name type="scientific">Nicotiana tabacum</name>
    <name type="common">Common tobacco</name>
    <dbReference type="NCBI Taxonomy" id="4097"/>
    <lineage>
        <taxon>Eukaryota</taxon>
        <taxon>Viridiplantae</taxon>
        <taxon>Streptophyta</taxon>
        <taxon>Embryophyta</taxon>
        <taxon>Tracheophyta</taxon>
        <taxon>Spermatophyta</taxon>
        <taxon>Magnoliopsida</taxon>
        <taxon>eudicotyledons</taxon>
        <taxon>Gunneridae</taxon>
        <taxon>Pentapetalae</taxon>
        <taxon>asterids</taxon>
        <taxon>lamiids</taxon>
        <taxon>Solanales</taxon>
        <taxon>Solanaceae</taxon>
        <taxon>Nicotianoideae</taxon>
        <taxon>Nicotianeae</taxon>
        <taxon>Nicotiana</taxon>
    </lineage>
</organism>
<dbReference type="PaxDb" id="4097-A0A1S4DIX0"/>
<dbReference type="InterPro" id="IPR052343">
    <property type="entry name" value="Retrotransposon-Effector_Assoc"/>
</dbReference>
<proteinExistence type="predicted"/>
<dbReference type="CDD" id="cd01650">
    <property type="entry name" value="RT_nLTR_like"/>
    <property type="match status" value="1"/>
</dbReference>
<reference evidence="3" key="2">
    <citation type="submission" date="2025-08" db="UniProtKB">
        <authorList>
            <consortium name="RefSeq"/>
        </authorList>
    </citation>
    <scope>IDENTIFICATION</scope>
    <source>
        <tissue evidence="3">Leaf</tissue>
    </source>
</reference>
<dbReference type="GeneID" id="107830320"/>
<keyword evidence="2" id="KW-1185">Reference proteome</keyword>
<sequence length="395" mass="46287">MDPEEKIGGRPHRAHKSFNFITTMESCGLTDIGYVGAKYTWCNNRRPRKRIWKRLDRILVNDQWSQKFQHNYVRHLMRTGSDHRPLLMKCHNEQQKVSGNAMWRLKSKLQTLSRKLGQWSRESIGDIYEQLNSWESKVQQLEELDLQQNTEDSREELNKAHAEYVKWMGLQKTLLKQKSQATITDHSLLDCIPRIISVEDNELLTSIPSIIEVREAIFKLNAYSAAGLDSFNWVFFQKCWEIIKEDIMDFVREFFNGKNLTKFYSHTCLVLIPNVESPSNFSELRPISLTNFTTKIISKILAERLNHILSKLISDNQSGFMKGRLITENVMLAQEIIQGISKENRGGNIVIKLDMEKAYDRMSWSFILQFSKISRIWFRSPLCRLKSFSEVEEPD</sequence>
<protein>
    <submittedName>
        <fullName evidence="3">Uncharacterized protein LOC107830320</fullName>
    </submittedName>
</protein>
<dbReference type="InterPro" id="IPR000477">
    <property type="entry name" value="RT_dom"/>
</dbReference>
<dbReference type="SUPFAM" id="SSF56672">
    <property type="entry name" value="DNA/RNA polymerases"/>
    <property type="match status" value="1"/>
</dbReference>
<dbReference type="OrthoDB" id="1306055at2759"/>
<dbReference type="Pfam" id="PF00078">
    <property type="entry name" value="RVT_1"/>
    <property type="match status" value="1"/>
</dbReference>
<dbReference type="Gene3D" id="3.60.10.10">
    <property type="entry name" value="Endonuclease/exonuclease/phosphatase"/>
    <property type="match status" value="1"/>
</dbReference>
<dbReference type="InterPro" id="IPR036691">
    <property type="entry name" value="Endo/exonu/phosph_ase_sf"/>
</dbReference>
<name>A0A1S4DIX0_TOBAC</name>
<dbReference type="Proteomes" id="UP000790787">
    <property type="component" value="Chromosome 21"/>
</dbReference>
<dbReference type="InterPro" id="IPR043502">
    <property type="entry name" value="DNA/RNA_pol_sf"/>
</dbReference>
<dbReference type="PANTHER" id="PTHR46890">
    <property type="entry name" value="NON-LTR RETROLELEMENT REVERSE TRANSCRIPTASE-LIKE PROTEIN-RELATED"/>
    <property type="match status" value="1"/>
</dbReference>
<dbReference type="AlphaFoldDB" id="A0A1S4DIX0"/>
<dbReference type="KEGG" id="nta:107830320"/>
<dbReference type="STRING" id="4097.A0A1S4DIX0"/>
<evidence type="ECO:0000313" key="3">
    <source>
        <dbReference type="RefSeq" id="XP_016513333.1"/>
    </source>
</evidence>
<evidence type="ECO:0000259" key="1">
    <source>
        <dbReference type="Pfam" id="PF00078"/>
    </source>
</evidence>
<dbReference type="OMA" id="PLMIDEV"/>
<dbReference type="PANTHER" id="PTHR46890:SF28">
    <property type="entry name" value="REVERSE TRANSCRIPTASE DOMAIN-CONTAINING PROTEIN"/>
    <property type="match status" value="1"/>
</dbReference>
<accession>A0A1S4DIX0</accession>
<dbReference type="RefSeq" id="XP_016513333.1">
    <property type="nucleotide sequence ID" value="XM_016657847.1"/>
</dbReference>
<feature type="domain" description="Reverse transcriptase" evidence="1">
    <location>
        <begin position="282"/>
        <end position="369"/>
    </location>
</feature>
<dbReference type="SUPFAM" id="SSF56219">
    <property type="entry name" value="DNase I-like"/>
    <property type="match status" value="1"/>
</dbReference>